<proteinExistence type="inferred from homology"/>
<keyword evidence="4" id="KW-1185">Reference proteome</keyword>
<organism evidence="3 4">
    <name type="scientific">Batrachochytrium salamandrivorans</name>
    <dbReference type="NCBI Taxonomy" id="1357716"/>
    <lineage>
        <taxon>Eukaryota</taxon>
        <taxon>Fungi</taxon>
        <taxon>Fungi incertae sedis</taxon>
        <taxon>Chytridiomycota</taxon>
        <taxon>Chytridiomycota incertae sedis</taxon>
        <taxon>Chytridiomycetes</taxon>
        <taxon>Rhizophydiales</taxon>
        <taxon>Rhizophydiales incertae sedis</taxon>
        <taxon>Batrachochytrium</taxon>
    </lineage>
</organism>
<accession>A0ABQ8FNN4</accession>
<dbReference type="InterPro" id="IPR039143">
    <property type="entry name" value="GNPNAT1-like"/>
</dbReference>
<dbReference type="InterPro" id="IPR016181">
    <property type="entry name" value="Acyl_CoA_acyltransferase"/>
</dbReference>
<keyword evidence="1" id="KW-0808">Transferase</keyword>
<dbReference type="SUPFAM" id="SSF55729">
    <property type="entry name" value="Acyl-CoA N-acyltransferases (Nat)"/>
    <property type="match status" value="1"/>
</dbReference>
<dbReference type="Proteomes" id="UP001648503">
    <property type="component" value="Unassembled WGS sequence"/>
</dbReference>
<feature type="domain" description="N-acetyltransferase" evidence="2">
    <location>
        <begin position="9"/>
        <end position="153"/>
    </location>
</feature>
<comment type="caution">
    <text evidence="3">The sequence shown here is derived from an EMBL/GenBank/DDBJ whole genome shotgun (WGS) entry which is preliminary data.</text>
</comment>
<sequence length="153" mass="17598">MLGMLPKDYTIRPLQLDDYDRGYLETLAELTTVGNITKDQFRERFEWLQRRNEEYMCIVLYEHQTDRIVGSGNILIERKFIHGCSSVGHIEDIVVSESLRGKGLGQWIIKQLTHIGTSMGAYKILLACADTNVGFYKKCGFQPKEISMAIYNQ</sequence>
<dbReference type="EC" id="2.3.1.4" evidence="1"/>
<reference evidence="3 4" key="1">
    <citation type="submission" date="2021-02" db="EMBL/GenBank/DDBJ databases">
        <title>Variation within the Batrachochytrium salamandrivorans European outbreak.</title>
        <authorList>
            <person name="Kelly M."/>
            <person name="Pasmans F."/>
            <person name="Shea T.P."/>
            <person name="Munoz J.F."/>
            <person name="Carranza S."/>
            <person name="Cuomo C.A."/>
            <person name="Martel A."/>
        </authorList>
    </citation>
    <scope>NUCLEOTIDE SEQUENCE [LARGE SCALE GENOMIC DNA]</scope>
    <source>
        <strain evidence="3 4">AMFP18/2</strain>
    </source>
</reference>
<dbReference type="InterPro" id="IPR000182">
    <property type="entry name" value="GNAT_dom"/>
</dbReference>
<dbReference type="PROSITE" id="PS51186">
    <property type="entry name" value="GNAT"/>
    <property type="match status" value="1"/>
</dbReference>
<dbReference type="PANTHER" id="PTHR13355:SF11">
    <property type="entry name" value="GLUCOSAMINE 6-PHOSPHATE N-ACETYLTRANSFERASE"/>
    <property type="match status" value="1"/>
</dbReference>
<comment type="catalytic activity">
    <reaction evidence="1">
        <text>D-glucosamine 6-phosphate + acetyl-CoA = N-acetyl-D-glucosamine 6-phosphate + CoA + H(+)</text>
        <dbReference type="Rhea" id="RHEA:10292"/>
        <dbReference type="ChEBI" id="CHEBI:15378"/>
        <dbReference type="ChEBI" id="CHEBI:57287"/>
        <dbReference type="ChEBI" id="CHEBI:57288"/>
        <dbReference type="ChEBI" id="CHEBI:57513"/>
        <dbReference type="ChEBI" id="CHEBI:58725"/>
        <dbReference type="EC" id="2.3.1.4"/>
    </reaction>
</comment>
<comment type="pathway">
    <text evidence="1">Nucleotide-sugar biosynthesis; UDP-N-acetyl-alpha-D-glucosamine biosynthesis; N-acetyl-alpha-D-glucosamine 1-phosphate from alpha-D-glucosamine 6-phosphate (route I): step 1/2.</text>
</comment>
<protein>
    <recommendedName>
        <fullName evidence="1">Glucosamine 6-phosphate N-acetyltransferase</fullName>
        <ecNumber evidence="1">2.3.1.4</ecNumber>
    </recommendedName>
</protein>
<keyword evidence="1" id="KW-0012">Acyltransferase</keyword>
<dbReference type="EMBL" id="JAFCIX010000008">
    <property type="protein sequence ID" value="KAH6601404.1"/>
    <property type="molecule type" value="Genomic_DNA"/>
</dbReference>
<evidence type="ECO:0000259" key="2">
    <source>
        <dbReference type="PROSITE" id="PS51186"/>
    </source>
</evidence>
<dbReference type="Pfam" id="PF00583">
    <property type="entry name" value="Acetyltransf_1"/>
    <property type="match status" value="1"/>
</dbReference>
<dbReference type="CDD" id="cd04301">
    <property type="entry name" value="NAT_SF"/>
    <property type="match status" value="1"/>
</dbReference>
<evidence type="ECO:0000256" key="1">
    <source>
        <dbReference type="RuleBase" id="RU365086"/>
    </source>
</evidence>
<gene>
    <name evidence="3" type="ORF">BASA50_001628</name>
</gene>
<name>A0ABQ8FNN4_9FUNG</name>
<dbReference type="Gene3D" id="3.40.630.30">
    <property type="match status" value="1"/>
</dbReference>
<comment type="similarity">
    <text evidence="1">Belongs to the acetyltransferase family. GNA1 subfamily.</text>
</comment>
<evidence type="ECO:0000313" key="4">
    <source>
        <dbReference type="Proteomes" id="UP001648503"/>
    </source>
</evidence>
<evidence type="ECO:0000313" key="3">
    <source>
        <dbReference type="EMBL" id="KAH6601404.1"/>
    </source>
</evidence>
<dbReference type="PANTHER" id="PTHR13355">
    <property type="entry name" value="GLUCOSAMINE 6-PHOSPHATE N-ACETYLTRANSFERASE"/>
    <property type="match status" value="1"/>
</dbReference>